<name>A0A6B3LS13_9BACT</name>
<gene>
    <name evidence="2" type="ORF">GXP69_08980</name>
</gene>
<feature type="chain" id="PRO_5025605342" description="Lipid/polyisoprenoid-binding YceI-like domain-containing protein" evidence="1">
    <location>
        <begin position="27"/>
        <end position="191"/>
    </location>
</feature>
<protein>
    <recommendedName>
        <fullName evidence="4">Lipid/polyisoprenoid-binding YceI-like domain-containing protein</fullName>
    </recommendedName>
</protein>
<feature type="signal peptide" evidence="1">
    <location>
        <begin position="1"/>
        <end position="26"/>
    </location>
</feature>
<evidence type="ECO:0000313" key="3">
    <source>
        <dbReference type="Proteomes" id="UP000474777"/>
    </source>
</evidence>
<organism evidence="2 3">
    <name type="scientific">Pontibacter burrus</name>
    <dbReference type="NCBI Taxonomy" id="2704466"/>
    <lineage>
        <taxon>Bacteria</taxon>
        <taxon>Pseudomonadati</taxon>
        <taxon>Bacteroidota</taxon>
        <taxon>Cytophagia</taxon>
        <taxon>Cytophagales</taxon>
        <taxon>Hymenobacteraceae</taxon>
        <taxon>Pontibacter</taxon>
    </lineage>
</organism>
<comment type="caution">
    <text evidence="2">The sequence shown here is derived from an EMBL/GenBank/DDBJ whole genome shotgun (WGS) entry which is preliminary data.</text>
</comment>
<evidence type="ECO:0000256" key="1">
    <source>
        <dbReference type="SAM" id="SignalP"/>
    </source>
</evidence>
<evidence type="ECO:0000313" key="2">
    <source>
        <dbReference type="EMBL" id="NEM97825.1"/>
    </source>
</evidence>
<dbReference type="RefSeq" id="WP_163914544.1">
    <property type="nucleotide sequence ID" value="NZ_JAAGWD010000003.1"/>
</dbReference>
<accession>A0A6B3LS13</accession>
<keyword evidence="3" id="KW-1185">Reference proteome</keyword>
<dbReference type="Proteomes" id="UP000474777">
    <property type="component" value="Unassembled WGS sequence"/>
</dbReference>
<sequence length="191" mass="21413">MYAKILQQVLLACLLLLLGSTATINAQTSQPFTGKNIITVVLESPGGRYEFQSHELLVRYNRSTEQLECSVLINSLRPLNDTIPSNMAYDVLYGARLPELDFLIDVPKDMISSTRTFGEPQNQRTTITLQGNTNQLKIPVVFATDKNTMSFGTNFELMLDSFEASVPARYLPVLTGRLLININNARWVEQP</sequence>
<dbReference type="AlphaFoldDB" id="A0A6B3LS13"/>
<proteinExistence type="predicted"/>
<evidence type="ECO:0008006" key="4">
    <source>
        <dbReference type="Google" id="ProtNLM"/>
    </source>
</evidence>
<keyword evidence="1" id="KW-0732">Signal</keyword>
<reference evidence="2 3" key="1">
    <citation type="submission" date="2020-02" db="EMBL/GenBank/DDBJ databases">
        <authorList>
            <person name="Kim M.K."/>
        </authorList>
    </citation>
    <scope>NUCLEOTIDE SEQUENCE [LARGE SCALE GENOMIC DNA]</scope>
    <source>
        <strain evidence="2 3">BT327</strain>
    </source>
</reference>
<dbReference type="EMBL" id="JAAGWD010000003">
    <property type="protein sequence ID" value="NEM97825.1"/>
    <property type="molecule type" value="Genomic_DNA"/>
</dbReference>